<keyword evidence="6" id="KW-1185">Reference proteome</keyword>
<dbReference type="InterPro" id="IPR015813">
    <property type="entry name" value="Pyrv/PenolPyrv_kinase-like_dom"/>
</dbReference>
<keyword evidence="2" id="KW-0413">Isomerase</keyword>
<dbReference type="EC" id="5.4.2.9" evidence="3"/>
<evidence type="ECO:0000256" key="1">
    <source>
        <dbReference type="ARBA" id="ARBA00022723"/>
    </source>
</evidence>
<dbReference type="EMBL" id="CVMG01000006">
    <property type="protein sequence ID" value="CRG49496.1"/>
    <property type="molecule type" value="Genomic_DNA"/>
</dbReference>
<protein>
    <recommendedName>
        <fullName evidence="3">phosphoenolpyruvate mutase</fullName>
        <ecNumber evidence="3">5.4.2.9</ecNumber>
    </recommendedName>
</protein>
<dbReference type="Pfam" id="PF13714">
    <property type="entry name" value="PEP_mutase"/>
    <property type="match status" value="1"/>
</dbReference>
<dbReference type="InterPro" id="IPR040442">
    <property type="entry name" value="Pyrv_kinase-like_dom_sf"/>
</dbReference>
<dbReference type="Gene3D" id="3.20.20.60">
    <property type="entry name" value="Phosphoenolpyruvate-binding domains"/>
    <property type="match status" value="1"/>
</dbReference>
<dbReference type="NCBIfam" id="TIGR02320">
    <property type="entry name" value="PEP_mutase"/>
    <property type="match status" value="1"/>
</dbReference>
<name>A0ABM9TCH7_9GAMM</name>
<dbReference type="CDD" id="cd00377">
    <property type="entry name" value="ICL_PEPM"/>
    <property type="match status" value="1"/>
</dbReference>
<evidence type="ECO:0000256" key="3">
    <source>
        <dbReference type="ARBA" id="ARBA00024063"/>
    </source>
</evidence>
<keyword evidence="5" id="KW-0378">Hydrolase</keyword>
<sequence>MGTMSETTAMSKNQRLRAMIASPELNFLMESHNALSAKIAEQAGFQGLWASGLTISASLGLADRNEASWTQVIDVVDFITDHVDIPVLLDGDTGFGNYHNVIRLVKKLCQKHVSGVCIEDKVFPKMNSFLGEKQQLADVGDFCSKIMAAKDTQLDDDFVIVARTEALISGLGMTEALKRAEAYRLAGADAILIHSRQSNADEILTFAAEWANRSPLVIVPTKYYATPTETYREANISTIIWANHSLRAAIVAMRKTVQQIFEQQSIAAIENEIASLDDVFALTNEVNANLADARYKIGGSL</sequence>
<evidence type="ECO:0000256" key="2">
    <source>
        <dbReference type="ARBA" id="ARBA00023235"/>
    </source>
</evidence>
<accession>A0ABM9TCH7</accession>
<dbReference type="InterPro" id="IPR039556">
    <property type="entry name" value="ICL/PEPM"/>
</dbReference>
<dbReference type="InterPro" id="IPR012698">
    <property type="entry name" value="PEnolPyrv_PMutase_core"/>
</dbReference>
<reference evidence="5 6" key="1">
    <citation type="submission" date="2015-03" db="EMBL/GenBank/DDBJ databases">
        <authorList>
            <consortium name="Pathogen Informatics"/>
            <person name="Murphy D."/>
        </authorList>
    </citation>
    <scope>NUCLEOTIDE SEQUENCE [LARGE SCALE GENOMIC DNA]</scope>
    <source>
        <strain evidence="5 6">WP-931201</strain>
    </source>
</reference>
<gene>
    <name evidence="5" type="primary">pphA</name>
    <name evidence="5" type="ORF">ERS008478_01022</name>
</gene>
<organism evidence="5 6">
    <name type="scientific">Yersinia wautersii</name>
    <dbReference type="NCBI Taxonomy" id="1341643"/>
    <lineage>
        <taxon>Bacteria</taxon>
        <taxon>Pseudomonadati</taxon>
        <taxon>Pseudomonadota</taxon>
        <taxon>Gammaproteobacteria</taxon>
        <taxon>Enterobacterales</taxon>
        <taxon>Yersiniaceae</taxon>
        <taxon>Yersinia</taxon>
    </lineage>
</organism>
<evidence type="ECO:0000313" key="6">
    <source>
        <dbReference type="Proteomes" id="UP000047420"/>
    </source>
</evidence>
<dbReference type="PANTHER" id="PTHR42905:SF7">
    <property type="entry name" value="PHOSPHOENOLPYRUVATE PHOSPHOMUTASE"/>
    <property type="match status" value="1"/>
</dbReference>
<comment type="caution">
    <text evidence="5">The sequence shown here is derived from an EMBL/GenBank/DDBJ whole genome shotgun (WGS) entry which is preliminary data.</text>
</comment>
<evidence type="ECO:0000256" key="4">
    <source>
        <dbReference type="ARBA" id="ARBA00038455"/>
    </source>
</evidence>
<dbReference type="GO" id="GO:0033978">
    <property type="term" value="F:phosphonopyruvate hydrolase activity"/>
    <property type="evidence" value="ECO:0007669"/>
    <property type="project" value="UniProtKB-EC"/>
</dbReference>
<dbReference type="Proteomes" id="UP000047420">
    <property type="component" value="Unassembled WGS sequence"/>
</dbReference>
<dbReference type="PANTHER" id="PTHR42905">
    <property type="entry name" value="PHOSPHOENOLPYRUVATE CARBOXYLASE"/>
    <property type="match status" value="1"/>
</dbReference>
<proteinExistence type="inferred from homology"/>
<dbReference type="SUPFAM" id="SSF51621">
    <property type="entry name" value="Phosphoenolpyruvate/pyruvate domain"/>
    <property type="match status" value="1"/>
</dbReference>
<evidence type="ECO:0000313" key="5">
    <source>
        <dbReference type="EMBL" id="CRG49496.1"/>
    </source>
</evidence>
<keyword evidence="1" id="KW-0479">Metal-binding</keyword>
<comment type="similarity">
    <text evidence="4">Belongs to the isocitrate lyase/PEP mutase superfamily. PEP mutase family.</text>
</comment>